<keyword evidence="2" id="KW-1185">Reference proteome</keyword>
<sequence>METRNASELPNNQREIRIKEEKGRLLTLVDFVLAAIFESNSNVRLYKSLNVNNSY</sequence>
<accession>A0A9K3GXD3</accession>
<reference evidence="1" key="1">
    <citation type="journal article" date="2017" name="Nature">
        <title>The sunflower genome provides insights into oil metabolism, flowering and Asterid evolution.</title>
        <authorList>
            <person name="Badouin H."/>
            <person name="Gouzy J."/>
            <person name="Grassa C.J."/>
            <person name="Murat F."/>
            <person name="Staton S.E."/>
            <person name="Cottret L."/>
            <person name="Lelandais-Briere C."/>
            <person name="Owens G.L."/>
            <person name="Carrere S."/>
            <person name="Mayjonade B."/>
            <person name="Legrand L."/>
            <person name="Gill N."/>
            <person name="Kane N.C."/>
            <person name="Bowers J.E."/>
            <person name="Hubner S."/>
            <person name="Bellec A."/>
            <person name="Berard A."/>
            <person name="Berges H."/>
            <person name="Blanchet N."/>
            <person name="Boniface M.C."/>
            <person name="Brunel D."/>
            <person name="Catrice O."/>
            <person name="Chaidir N."/>
            <person name="Claudel C."/>
            <person name="Donnadieu C."/>
            <person name="Faraut T."/>
            <person name="Fievet G."/>
            <person name="Helmstetter N."/>
            <person name="King M."/>
            <person name="Knapp S.J."/>
            <person name="Lai Z."/>
            <person name="Le Paslier M.C."/>
            <person name="Lippi Y."/>
            <person name="Lorenzon L."/>
            <person name="Mandel J.R."/>
            <person name="Marage G."/>
            <person name="Marchand G."/>
            <person name="Marquand E."/>
            <person name="Bret-Mestries E."/>
            <person name="Morien E."/>
            <person name="Nambeesan S."/>
            <person name="Nguyen T."/>
            <person name="Pegot-Espagnet P."/>
            <person name="Pouilly N."/>
            <person name="Raftis F."/>
            <person name="Sallet E."/>
            <person name="Schiex T."/>
            <person name="Thomas J."/>
            <person name="Vandecasteele C."/>
            <person name="Vares D."/>
            <person name="Vear F."/>
            <person name="Vautrin S."/>
            <person name="Crespi M."/>
            <person name="Mangin B."/>
            <person name="Burke J.M."/>
            <person name="Salse J."/>
            <person name="Munos S."/>
            <person name="Vincourt P."/>
            <person name="Rieseberg L.H."/>
            <person name="Langlade N.B."/>
        </authorList>
    </citation>
    <scope>NUCLEOTIDE SEQUENCE</scope>
    <source>
        <tissue evidence="1">Leaves</tissue>
    </source>
</reference>
<dbReference type="Proteomes" id="UP000215914">
    <property type="component" value="Unassembled WGS sequence"/>
</dbReference>
<proteinExistence type="predicted"/>
<dbReference type="EMBL" id="MNCJ02000331">
    <property type="protein sequence ID" value="KAF5759055.1"/>
    <property type="molecule type" value="Genomic_DNA"/>
</dbReference>
<protein>
    <submittedName>
        <fullName evidence="1">Uncharacterized protein</fullName>
    </submittedName>
</protein>
<organism evidence="1 2">
    <name type="scientific">Helianthus annuus</name>
    <name type="common">Common sunflower</name>
    <dbReference type="NCBI Taxonomy" id="4232"/>
    <lineage>
        <taxon>Eukaryota</taxon>
        <taxon>Viridiplantae</taxon>
        <taxon>Streptophyta</taxon>
        <taxon>Embryophyta</taxon>
        <taxon>Tracheophyta</taxon>
        <taxon>Spermatophyta</taxon>
        <taxon>Magnoliopsida</taxon>
        <taxon>eudicotyledons</taxon>
        <taxon>Gunneridae</taxon>
        <taxon>Pentapetalae</taxon>
        <taxon>asterids</taxon>
        <taxon>campanulids</taxon>
        <taxon>Asterales</taxon>
        <taxon>Asteraceae</taxon>
        <taxon>Asteroideae</taxon>
        <taxon>Heliantheae alliance</taxon>
        <taxon>Heliantheae</taxon>
        <taxon>Helianthus</taxon>
    </lineage>
</organism>
<evidence type="ECO:0000313" key="2">
    <source>
        <dbReference type="Proteomes" id="UP000215914"/>
    </source>
</evidence>
<name>A0A9K3GXD3_HELAN</name>
<evidence type="ECO:0000313" key="1">
    <source>
        <dbReference type="EMBL" id="KAF5759055.1"/>
    </source>
</evidence>
<reference evidence="1" key="2">
    <citation type="submission" date="2020-06" db="EMBL/GenBank/DDBJ databases">
        <title>Helianthus annuus Genome sequencing and assembly Release 2.</title>
        <authorList>
            <person name="Gouzy J."/>
            <person name="Langlade N."/>
            <person name="Munos S."/>
        </authorList>
    </citation>
    <scope>NUCLEOTIDE SEQUENCE</scope>
    <source>
        <tissue evidence="1">Leaves</tissue>
    </source>
</reference>
<gene>
    <name evidence="1" type="ORF">HanXRQr2_Chr16g0736641</name>
</gene>
<comment type="caution">
    <text evidence="1">The sequence shown here is derived from an EMBL/GenBank/DDBJ whole genome shotgun (WGS) entry which is preliminary data.</text>
</comment>
<dbReference type="Gramene" id="mRNA:HanXRQr2_Chr16g0736641">
    <property type="protein sequence ID" value="CDS:HanXRQr2_Chr16g0736641.1"/>
    <property type="gene ID" value="HanXRQr2_Chr16g0736641"/>
</dbReference>
<dbReference type="AlphaFoldDB" id="A0A9K3GXD3"/>